<name>A0ABD1LML0_9FABA</name>
<comment type="caution">
    <text evidence="1">The sequence shown here is derived from an EMBL/GenBank/DDBJ whole genome shotgun (WGS) entry which is preliminary data.</text>
</comment>
<dbReference type="AlphaFoldDB" id="A0ABD1LML0"/>
<organism evidence="1 3">
    <name type="scientific">Flemingia macrophylla</name>
    <dbReference type="NCBI Taxonomy" id="520843"/>
    <lineage>
        <taxon>Eukaryota</taxon>
        <taxon>Viridiplantae</taxon>
        <taxon>Streptophyta</taxon>
        <taxon>Embryophyta</taxon>
        <taxon>Tracheophyta</taxon>
        <taxon>Spermatophyta</taxon>
        <taxon>Magnoliopsida</taxon>
        <taxon>eudicotyledons</taxon>
        <taxon>Gunneridae</taxon>
        <taxon>Pentapetalae</taxon>
        <taxon>rosids</taxon>
        <taxon>fabids</taxon>
        <taxon>Fabales</taxon>
        <taxon>Fabaceae</taxon>
        <taxon>Papilionoideae</taxon>
        <taxon>50 kb inversion clade</taxon>
        <taxon>NPAAA clade</taxon>
        <taxon>indigoferoid/millettioid clade</taxon>
        <taxon>Phaseoleae</taxon>
        <taxon>Flemingia</taxon>
    </lineage>
</organism>
<gene>
    <name evidence="1" type="ORF">Fmac_023819</name>
    <name evidence="2" type="ORF">Fmac_023823</name>
</gene>
<protein>
    <submittedName>
        <fullName evidence="1">Uncharacterized protein</fullName>
    </submittedName>
</protein>
<sequence length="59" mass="6980">MEGPSREIILSEHCGKSLHLCQTRHESIYLLDYVCYLPPDNLRVPYSHMVEHFELCNFD</sequence>
<reference evidence="1 3" key="1">
    <citation type="submission" date="2024-08" db="EMBL/GenBank/DDBJ databases">
        <title>Insights into the chromosomal genome structure of Flemingia macrophylla.</title>
        <authorList>
            <person name="Ding Y."/>
            <person name="Zhao Y."/>
            <person name="Bi W."/>
            <person name="Wu M."/>
            <person name="Zhao G."/>
            <person name="Gong Y."/>
            <person name="Li W."/>
            <person name="Zhang P."/>
        </authorList>
    </citation>
    <scope>NUCLEOTIDE SEQUENCE [LARGE SCALE GENOMIC DNA]</scope>
    <source>
        <strain evidence="1">DYQJB</strain>
        <tissue evidence="1">Leaf</tissue>
    </source>
</reference>
<keyword evidence="3" id="KW-1185">Reference proteome</keyword>
<accession>A0ABD1LML0</accession>
<evidence type="ECO:0000313" key="3">
    <source>
        <dbReference type="Proteomes" id="UP001603857"/>
    </source>
</evidence>
<evidence type="ECO:0000313" key="2">
    <source>
        <dbReference type="EMBL" id="KAL2324765.1"/>
    </source>
</evidence>
<dbReference type="EMBL" id="JBGMDY010000008">
    <property type="protein sequence ID" value="KAL2324765.1"/>
    <property type="molecule type" value="Genomic_DNA"/>
</dbReference>
<evidence type="ECO:0000313" key="1">
    <source>
        <dbReference type="EMBL" id="KAL2324761.1"/>
    </source>
</evidence>
<dbReference type="EMBL" id="JBGMDY010000008">
    <property type="protein sequence ID" value="KAL2324761.1"/>
    <property type="molecule type" value="Genomic_DNA"/>
</dbReference>
<dbReference type="Proteomes" id="UP001603857">
    <property type="component" value="Unassembled WGS sequence"/>
</dbReference>
<proteinExistence type="predicted"/>